<evidence type="ECO:0008006" key="5">
    <source>
        <dbReference type="Google" id="ProtNLM"/>
    </source>
</evidence>
<keyword evidence="2" id="KW-0472">Membrane</keyword>
<accession>A0ABN3H1U9</accession>
<dbReference type="Pfam" id="PF17270">
    <property type="entry name" value="DUF5336"/>
    <property type="match status" value="1"/>
</dbReference>
<evidence type="ECO:0000256" key="2">
    <source>
        <dbReference type="SAM" id="Phobius"/>
    </source>
</evidence>
<keyword evidence="2" id="KW-1133">Transmembrane helix</keyword>
<feature type="region of interest" description="Disordered" evidence="1">
    <location>
        <begin position="246"/>
        <end position="302"/>
    </location>
</feature>
<feature type="compositionally biased region" description="Low complexity" evidence="1">
    <location>
        <begin position="246"/>
        <end position="267"/>
    </location>
</feature>
<dbReference type="RefSeq" id="WP_006894672.1">
    <property type="nucleotide sequence ID" value="NZ_BAAARB010000001.1"/>
</dbReference>
<name>A0ABN3H1U9_9ACTN</name>
<evidence type="ECO:0000256" key="1">
    <source>
        <dbReference type="SAM" id="MobiDB-lite"/>
    </source>
</evidence>
<keyword evidence="4" id="KW-1185">Reference proteome</keyword>
<dbReference type="EMBL" id="BAAARB010000001">
    <property type="protein sequence ID" value="GAA2365795.1"/>
    <property type="molecule type" value="Genomic_DNA"/>
</dbReference>
<evidence type="ECO:0000313" key="3">
    <source>
        <dbReference type="EMBL" id="GAA2365795.1"/>
    </source>
</evidence>
<dbReference type="InterPro" id="IPR035166">
    <property type="entry name" value="DUF5336"/>
</dbReference>
<feature type="compositionally biased region" description="Polar residues" evidence="1">
    <location>
        <begin position="268"/>
        <end position="278"/>
    </location>
</feature>
<feature type="transmembrane region" description="Helical" evidence="2">
    <location>
        <begin position="147"/>
        <end position="169"/>
    </location>
</feature>
<keyword evidence="2" id="KW-0812">Transmembrane</keyword>
<reference evidence="3 4" key="1">
    <citation type="journal article" date="2019" name="Int. J. Syst. Evol. Microbiol.">
        <title>The Global Catalogue of Microorganisms (GCM) 10K type strain sequencing project: providing services to taxonomists for standard genome sequencing and annotation.</title>
        <authorList>
            <consortium name="The Broad Institute Genomics Platform"/>
            <consortium name="The Broad Institute Genome Sequencing Center for Infectious Disease"/>
            <person name="Wu L."/>
            <person name="Ma J."/>
        </authorList>
    </citation>
    <scope>NUCLEOTIDE SEQUENCE [LARGE SCALE GENOMIC DNA]</scope>
    <source>
        <strain evidence="3 4">JCM 16227</strain>
    </source>
</reference>
<feature type="region of interest" description="Disordered" evidence="1">
    <location>
        <begin position="1"/>
        <end position="29"/>
    </location>
</feature>
<organism evidence="3 4">
    <name type="scientific">Gordonia cholesterolivorans</name>
    <dbReference type="NCBI Taxonomy" id="559625"/>
    <lineage>
        <taxon>Bacteria</taxon>
        <taxon>Bacillati</taxon>
        <taxon>Actinomycetota</taxon>
        <taxon>Actinomycetes</taxon>
        <taxon>Mycobacteriales</taxon>
        <taxon>Gordoniaceae</taxon>
        <taxon>Gordonia</taxon>
    </lineage>
</organism>
<feature type="transmembrane region" description="Helical" evidence="2">
    <location>
        <begin position="175"/>
        <end position="198"/>
    </location>
</feature>
<comment type="caution">
    <text evidence="3">The sequence shown here is derived from an EMBL/GenBank/DDBJ whole genome shotgun (WGS) entry which is preliminary data.</text>
</comment>
<feature type="transmembrane region" description="Helical" evidence="2">
    <location>
        <begin position="123"/>
        <end position="142"/>
    </location>
</feature>
<protein>
    <recommendedName>
        <fullName evidence="5">34 kDa antigenic protein</fullName>
    </recommendedName>
</protein>
<dbReference type="Proteomes" id="UP001501170">
    <property type="component" value="Unassembled WGS sequence"/>
</dbReference>
<evidence type="ECO:0000313" key="4">
    <source>
        <dbReference type="Proteomes" id="UP001501170"/>
    </source>
</evidence>
<feature type="compositionally biased region" description="Low complexity" evidence="1">
    <location>
        <begin position="15"/>
        <end position="29"/>
    </location>
</feature>
<sequence length="302" mass="30674">MTYPQSGSGYGQGDAGSQSAYGQQYGQQSGYGQQQYGQQQYGQQAGYGQQYAAQQQYGQQGYGYQQPQQPASQGLPANTTTILAAVIGALGVITLFCGFVAGFKETGPYGAQYSAKLFETEFATPYGLIAVAGVLALATFLLGTEKWVAGVVFALSTVGALITVFQFATADAGKGAGAIILLITSILAFLAAVVWLLIEAGQIKTAAADASAAAAAPAAAHAAPAADPAASSYGYGYGQQAQQQAAQQPAAGYGQQAQASYQPGSSYGQPSATPSYGQADTPPASDAGATTAFVKPEDADKQ</sequence>
<feature type="transmembrane region" description="Helical" evidence="2">
    <location>
        <begin position="82"/>
        <end position="103"/>
    </location>
</feature>
<gene>
    <name evidence="3" type="ORF">GCM10009855_01250</name>
</gene>
<proteinExistence type="predicted"/>